<dbReference type="EMBL" id="CP001032">
    <property type="protein sequence ID" value="ACB75167.1"/>
    <property type="molecule type" value="Genomic_DNA"/>
</dbReference>
<dbReference type="AlphaFoldDB" id="B1ZXW5"/>
<reference evidence="1 2" key="1">
    <citation type="journal article" date="2011" name="J. Bacteriol.">
        <title>Genome sequence of the verrucomicrobium Opitutus terrae PB90-1, an abundant inhabitant of rice paddy soil ecosystems.</title>
        <authorList>
            <person name="van Passel M.W."/>
            <person name="Kant R."/>
            <person name="Palva A."/>
            <person name="Copeland A."/>
            <person name="Lucas S."/>
            <person name="Lapidus A."/>
            <person name="Glavina del Rio T."/>
            <person name="Pitluck S."/>
            <person name="Goltsman E."/>
            <person name="Clum A."/>
            <person name="Sun H."/>
            <person name="Schmutz J."/>
            <person name="Larimer F.W."/>
            <person name="Land M.L."/>
            <person name="Hauser L."/>
            <person name="Kyrpides N."/>
            <person name="Mikhailova N."/>
            <person name="Richardson P.P."/>
            <person name="Janssen P.H."/>
            <person name="de Vos W.M."/>
            <person name="Smidt H."/>
        </authorList>
    </citation>
    <scope>NUCLEOTIDE SEQUENCE [LARGE SCALE GENOMIC DNA]</scope>
    <source>
        <strain evidence="2">DSM 11246 / JCM 15787 / PB90-1</strain>
    </source>
</reference>
<name>B1ZXW5_OPITP</name>
<dbReference type="KEGG" id="ote:Oter_1884"/>
<dbReference type="STRING" id="452637.Oter_1884"/>
<dbReference type="RefSeq" id="WP_012374704.1">
    <property type="nucleotide sequence ID" value="NC_010571.1"/>
</dbReference>
<keyword evidence="2" id="KW-1185">Reference proteome</keyword>
<evidence type="ECO:0000313" key="2">
    <source>
        <dbReference type="Proteomes" id="UP000007013"/>
    </source>
</evidence>
<dbReference type="Proteomes" id="UP000007013">
    <property type="component" value="Chromosome"/>
</dbReference>
<dbReference type="eggNOG" id="ENOG5033GNG">
    <property type="taxonomic scope" value="Bacteria"/>
</dbReference>
<gene>
    <name evidence="1" type="ordered locus">Oter_1884</name>
</gene>
<organism evidence="1 2">
    <name type="scientific">Opitutus terrae (strain DSM 11246 / JCM 15787 / PB90-1)</name>
    <dbReference type="NCBI Taxonomy" id="452637"/>
    <lineage>
        <taxon>Bacteria</taxon>
        <taxon>Pseudomonadati</taxon>
        <taxon>Verrucomicrobiota</taxon>
        <taxon>Opitutia</taxon>
        <taxon>Opitutales</taxon>
        <taxon>Opitutaceae</taxon>
        <taxon>Opitutus</taxon>
    </lineage>
</organism>
<evidence type="ECO:0000313" key="1">
    <source>
        <dbReference type="EMBL" id="ACB75167.1"/>
    </source>
</evidence>
<dbReference type="HOGENOM" id="CLU_1794551_0_0_0"/>
<sequence length="144" mass="15777">MKTRASLDPAAAFPDPKQKPTDVDLKAVLGVAFAPLDRVLADLQDACPRATSDWQYSNQAGWYRLALLKKRRLFYLVPQRGAFRLSLILGAKAIAALQQGSHARAIATLLKTAKRYPEGTAFSFDRDSCDPVLIEALLAAKLAH</sequence>
<evidence type="ECO:0008006" key="3">
    <source>
        <dbReference type="Google" id="ProtNLM"/>
    </source>
</evidence>
<proteinExistence type="predicted"/>
<dbReference type="Pfam" id="PF12663">
    <property type="entry name" value="DUF3788"/>
    <property type="match status" value="1"/>
</dbReference>
<accession>B1ZXW5</accession>
<protein>
    <recommendedName>
        <fullName evidence="3">YdhG-like domain-containing protein</fullName>
    </recommendedName>
</protein>
<dbReference type="InterPro" id="IPR024265">
    <property type="entry name" value="DUF3788"/>
</dbReference>
<dbReference type="OrthoDB" id="122431at2"/>